<proteinExistence type="predicted"/>
<keyword evidence="1" id="KW-1133">Transmembrane helix</keyword>
<reference evidence="3" key="1">
    <citation type="journal article" date="2019" name="Int. J. Syst. Evol. Microbiol.">
        <title>The Global Catalogue of Microorganisms (GCM) 10K type strain sequencing project: providing services to taxonomists for standard genome sequencing and annotation.</title>
        <authorList>
            <consortium name="The Broad Institute Genomics Platform"/>
            <consortium name="The Broad Institute Genome Sequencing Center for Infectious Disease"/>
            <person name="Wu L."/>
            <person name="Ma J."/>
        </authorList>
    </citation>
    <scope>NUCLEOTIDE SEQUENCE [LARGE SCALE GENOMIC DNA]</scope>
    <source>
        <strain evidence="3">KCTC 23314</strain>
    </source>
</reference>
<keyword evidence="3" id="KW-1185">Reference proteome</keyword>
<dbReference type="RefSeq" id="WP_189691139.1">
    <property type="nucleotide sequence ID" value="NZ_BMYK01000059.1"/>
</dbReference>
<evidence type="ECO:0000313" key="2">
    <source>
        <dbReference type="EMBL" id="GHD04958.1"/>
    </source>
</evidence>
<feature type="transmembrane region" description="Helical" evidence="1">
    <location>
        <begin position="28"/>
        <end position="51"/>
    </location>
</feature>
<keyword evidence="1" id="KW-0472">Membrane</keyword>
<sequence>MLDDSMLKKNDEDERVERIVAEGPGGTFAVAGVATAIVVAIYFAFYFWAYLPRGVMQ</sequence>
<evidence type="ECO:0000313" key="3">
    <source>
        <dbReference type="Proteomes" id="UP000626210"/>
    </source>
</evidence>
<name>A0ABQ3GGJ8_9BURK</name>
<evidence type="ECO:0008006" key="4">
    <source>
        <dbReference type="Google" id="ProtNLM"/>
    </source>
</evidence>
<protein>
    <recommendedName>
        <fullName evidence="4">Cytochrome c oxidase subunit 2A</fullName>
    </recommendedName>
</protein>
<organism evidence="2 3">
    <name type="scientific">Pseudorhodoferax aquiterrae</name>
    <dbReference type="NCBI Taxonomy" id="747304"/>
    <lineage>
        <taxon>Bacteria</taxon>
        <taxon>Pseudomonadati</taxon>
        <taxon>Pseudomonadota</taxon>
        <taxon>Betaproteobacteria</taxon>
        <taxon>Burkholderiales</taxon>
        <taxon>Comamonadaceae</taxon>
    </lineage>
</organism>
<dbReference type="Proteomes" id="UP000626210">
    <property type="component" value="Unassembled WGS sequence"/>
</dbReference>
<evidence type="ECO:0000256" key="1">
    <source>
        <dbReference type="SAM" id="Phobius"/>
    </source>
</evidence>
<gene>
    <name evidence="2" type="ORF">GCM10007320_66410</name>
</gene>
<keyword evidence="1" id="KW-0812">Transmembrane</keyword>
<dbReference type="EMBL" id="BMYK01000059">
    <property type="protein sequence ID" value="GHD04958.1"/>
    <property type="molecule type" value="Genomic_DNA"/>
</dbReference>
<accession>A0ABQ3GGJ8</accession>
<comment type="caution">
    <text evidence="2">The sequence shown here is derived from an EMBL/GenBank/DDBJ whole genome shotgun (WGS) entry which is preliminary data.</text>
</comment>